<name>A0A6G1C7E3_9ORYZ</name>
<dbReference type="AlphaFoldDB" id="A0A6G1C7E3"/>
<evidence type="ECO:0000259" key="1">
    <source>
        <dbReference type="Pfam" id="PF22922"/>
    </source>
</evidence>
<dbReference type="PANTHER" id="PTHR32002:SF74">
    <property type="entry name" value="OS02G0136000 PROTEIN"/>
    <property type="match status" value="1"/>
</dbReference>
<dbReference type="Proteomes" id="UP000479710">
    <property type="component" value="Unassembled WGS sequence"/>
</dbReference>
<dbReference type="InterPro" id="IPR045012">
    <property type="entry name" value="NLP"/>
</dbReference>
<reference evidence="2 3" key="1">
    <citation type="submission" date="2019-11" db="EMBL/GenBank/DDBJ databases">
        <title>Whole genome sequence of Oryza granulata.</title>
        <authorList>
            <person name="Li W."/>
        </authorList>
    </citation>
    <scope>NUCLEOTIDE SEQUENCE [LARGE SCALE GENOMIC DNA]</scope>
    <source>
        <strain evidence="3">cv. Menghai</strain>
        <tissue evidence="2">Leaf</tissue>
    </source>
</reference>
<dbReference type="InterPro" id="IPR055081">
    <property type="entry name" value="NLP1-9_GAF"/>
</dbReference>
<sequence length="171" mass="17595">MRARRQQADLGTATLTTAGAPFHLSAGSDVRGFRDACVEHHLRRAQGLVGTAAAAGAGAAARAPGGFCADVAQCSKDSYLLAHYARMYGLAGCLVLRAELNAATMADAGGAGDEEECVVLELFLPPDCTEVAEQKAAVDAISAMINECSCNLKAIVISNLEDLLDIVVGGD</sequence>
<dbReference type="GO" id="GO:0003700">
    <property type="term" value="F:DNA-binding transcription factor activity"/>
    <property type="evidence" value="ECO:0007669"/>
    <property type="project" value="InterPro"/>
</dbReference>
<dbReference type="PANTHER" id="PTHR32002">
    <property type="entry name" value="PROTEIN NLP8"/>
    <property type="match status" value="1"/>
</dbReference>
<comment type="caution">
    <text evidence="2">The sequence shown here is derived from an EMBL/GenBank/DDBJ whole genome shotgun (WGS) entry which is preliminary data.</text>
</comment>
<dbReference type="Pfam" id="PF22922">
    <property type="entry name" value="GAF_NLP"/>
    <property type="match status" value="1"/>
</dbReference>
<evidence type="ECO:0000313" key="2">
    <source>
        <dbReference type="EMBL" id="KAF0895951.1"/>
    </source>
</evidence>
<keyword evidence="3" id="KW-1185">Reference proteome</keyword>
<feature type="domain" description="NLP1-9 GAF" evidence="1">
    <location>
        <begin position="18"/>
        <end position="152"/>
    </location>
</feature>
<gene>
    <name evidence="2" type="ORF">E2562_018024</name>
</gene>
<dbReference type="EMBL" id="SPHZ02000010">
    <property type="protein sequence ID" value="KAF0895951.1"/>
    <property type="molecule type" value="Genomic_DNA"/>
</dbReference>
<evidence type="ECO:0000313" key="3">
    <source>
        <dbReference type="Proteomes" id="UP000479710"/>
    </source>
</evidence>
<organism evidence="2 3">
    <name type="scientific">Oryza meyeriana var. granulata</name>
    <dbReference type="NCBI Taxonomy" id="110450"/>
    <lineage>
        <taxon>Eukaryota</taxon>
        <taxon>Viridiplantae</taxon>
        <taxon>Streptophyta</taxon>
        <taxon>Embryophyta</taxon>
        <taxon>Tracheophyta</taxon>
        <taxon>Spermatophyta</taxon>
        <taxon>Magnoliopsida</taxon>
        <taxon>Liliopsida</taxon>
        <taxon>Poales</taxon>
        <taxon>Poaceae</taxon>
        <taxon>BOP clade</taxon>
        <taxon>Oryzoideae</taxon>
        <taxon>Oryzeae</taxon>
        <taxon>Oryzinae</taxon>
        <taxon>Oryza</taxon>
        <taxon>Oryza meyeriana</taxon>
    </lineage>
</organism>
<protein>
    <recommendedName>
        <fullName evidence="1">NLP1-9 GAF domain-containing protein</fullName>
    </recommendedName>
</protein>
<accession>A0A6G1C7E3</accession>
<proteinExistence type="predicted"/>